<name>A0A6V8MVZ8_9BACT</name>
<reference evidence="6" key="3">
    <citation type="submission" date="2022-04" db="EMBL/GenBank/DDBJ databases">
        <authorList>
            <person name="Liu G."/>
        </authorList>
    </citation>
    <scope>NUCLEOTIDE SEQUENCE</scope>
    <source>
        <strain evidence="6">RG22</strain>
    </source>
</reference>
<evidence type="ECO:0000313" key="8">
    <source>
        <dbReference type="Proteomes" id="UP000831485"/>
    </source>
</evidence>
<dbReference type="InterPro" id="IPR050834">
    <property type="entry name" value="Glycosyltransf_2"/>
</dbReference>
<keyword evidence="3 6" id="KW-0808">Transferase</keyword>
<evidence type="ECO:0000313" key="5">
    <source>
        <dbReference type="EMBL" id="GFO64356.1"/>
    </source>
</evidence>
<reference evidence="5" key="2">
    <citation type="journal article" date="2021" name="Int. J. Syst. Evol. Microbiol.">
        <title>Geomonas silvestris sp. nov., Geomonas paludis sp. nov. and Geomonas limicola sp. nov., isolated from terrestrial environments, and emended description of the genus Geomonas.</title>
        <authorList>
            <person name="Itoh H."/>
            <person name="Xu Z."/>
            <person name="Masuda Y."/>
            <person name="Ushijima N."/>
            <person name="Hayakawa C."/>
            <person name="Shiratori Y."/>
            <person name="Senoo K."/>
        </authorList>
    </citation>
    <scope>NUCLEOTIDE SEQUENCE</scope>
    <source>
        <strain evidence="5">Red736</strain>
    </source>
</reference>
<evidence type="ECO:0000259" key="4">
    <source>
        <dbReference type="Pfam" id="PF00535"/>
    </source>
</evidence>
<sequence length="342" mass="38534">MTATTAPKVSVVMPVYNGGRFVAEAIDSILRQSFTDFEFLVVDDGSTDDSAAVLRSFSDPRMRLLGDGVNRGVVGALNLGFAAAAGRYVARMDADDVSLPDRLQRQVDFLDANPGIDVCGGWMEAFDGRGATLWQAPLEDSEIRSWFLFENVIYHPTVMLRRSVLLDGTVRYDRDFPHAEDYELWTRMLDTWRFANLGEVLLCYRLHDQSVGQRENTTQRETGARVRRRLLAGLHLDVTDAELALHEALASWRVEADTAFLDRAQAWLLKLLQANRERQLVPPAVLEPVLARRWYQVCFIAAPAGMAAYRCFFRSPLAGALQLPLRDRLIFALSALLRRGER</sequence>
<evidence type="ECO:0000256" key="3">
    <source>
        <dbReference type="ARBA" id="ARBA00022679"/>
    </source>
</evidence>
<evidence type="ECO:0000313" key="7">
    <source>
        <dbReference type="Proteomes" id="UP000568888"/>
    </source>
</evidence>
<dbReference type="PANTHER" id="PTHR43685">
    <property type="entry name" value="GLYCOSYLTRANSFERASE"/>
    <property type="match status" value="1"/>
</dbReference>
<dbReference type="RefSeq" id="WP_183347329.1">
    <property type="nucleotide sequence ID" value="NZ_BLXY01000003.1"/>
</dbReference>
<keyword evidence="2 6" id="KW-0328">Glycosyltransferase</keyword>
<organism evidence="5 7">
    <name type="scientific">Geomonas paludis</name>
    <dbReference type="NCBI Taxonomy" id="2740185"/>
    <lineage>
        <taxon>Bacteria</taxon>
        <taxon>Pseudomonadati</taxon>
        <taxon>Thermodesulfobacteriota</taxon>
        <taxon>Desulfuromonadia</taxon>
        <taxon>Geobacterales</taxon>
        <taxon>Geobacteraceae</taxon>
        <taxon>Geomonas</taxon>
    </lineage>
</organism>
<dbReference type="EC" id="2.4.-.-" evidence="6"/>
<evidence type="ECO:0000256" key="1">
    <source>
        <dbReference type="ARBA" id="ARBA00006739"/>
    </source>
</evidence>
<dbReference type="InterPro" id="IPR001173">
    <property type="entry name" value="Glyco_trans_2-like"/>
</dbReference>
<dbReference type="EMBL" id="BLXY01000003">
    <property type="protein sequence ID" value="GFO64356.1"/>
    <property type="molecule type" value="Genomic_DNA"/>
</dbReference>
<keyword evidence="8" id="KW-1185">Reference proteome</keyword>
<dbReference type="EMBL" id="CP096574">
    <property type="protein sequence ID" value="UPU34371.1"/>
    <property type="molecule type" value="Genomic_DNA"/>
</dbReference>
<protein>
    <submittedName>
        <fullName evidence="6">Glycosyltransferase</fullName>
        <ecNumber evidence="6">2.4.-.-</ecNumber>
    </submittedName>
</protein>
<feature type="domain" description="Glycosyltransferase 2-like" evidence="4">
    <location>
        <begin position="10"/>
        <end position="165"/>
    </location>
</feature>
<reference evidence="7" key="1">
    <citation type="submission" date="2020-06" db="EMBL/GenBank/DDBJ databases">
        <title>Draft genomic sequecing of Geomonas sp. Red736.</title>
        <authorList>
            <person name="Itoh H."/>
            <person name="Xu Z.X."/>
            <person name="Ushijima N."/>
            <person name="Masuda Y."/>
            <person name="Shiratori Y."/>
            <person name="Senoo K."/>
        </authorList>
    </citation>
    <scope>NUCLEOTIDE SEQUENCE [LARGE SCALE GENOMIC DNA]</scope>
    <source>
        <strain evidence="7">Red736</strain>
    </source>
</reference>
<dbReference type="Gene3D" id="3.90.550.10">
    <property type="entry name" value="Spore Coat Polysaccharide Biosynthesis Protein SpsA, Chain A"/>
    <property type="match status" value="1"/>
</dbReference>
<dbReference type="SUPFAM" id="SSF53448">
    <property type="entry name" value="Nucleotide-diphospho-sugar transferases"/>
    <property type="match status" value="1"/>
</dbReference>
<dbReference type="GO" id="GO:0016757">
    <property type="term" value="F:glycosyltransferase activity"/>
    <property type="evidence" value="ECO:0007669"/>
    <property type="project" value="UniProtKB-KW"/>
</dbReference>
<dbReference type="InterPro" id="IPR029044">
    <property type="entry name" value="Nucleotide-diphossugar_trans"/>
</dbReference>
<dbReference type="Proteomes" id="UP000831485">
    <property type="component" value="Chromosome"/>
</dbReference>
<gene>
    <name evidence="5" type="ORF">GMPD_22750</name>
    <name evidence="6" type="ORF">M1B72_13015</name>
</gene>
<evidence type="ECO:0000313" key="6">
    <source>
        <dbReference type="EMBL" id="UPU34371.1"/>
    </source>
</evidence>
<dbReference type="PANTHER" id="PTHR43685:SF5">
    <property type="entry name" value="GLYCOSYLTRANSFERASE EPSE-RELATED"/>
    <property type="match status" value="1"/>
</dbReference>
<dbReference type="Proteomes" id="UP000568888">
    <property type="component" value="Unassembled WGS sequence"/>
</dbReference>
<dbReference type="Pfam" id="PF00535">
    <property type="entry name" value="Glycos_transf_2"/>
    <property type="match status" value="1"/>
</dbReference>
<evidence type="ECO:0000256" key="2">
    <source>
        <dbReference type="ARBA" id="ARBA00022676"/>
    </source>
</evidence>
<accession>A0A6V8MVZ8</accession>
<proteinExistence type="inferred from homology"/>
<dbReference type="AlphaFoldDB" id="A0A6V8MVZ8"/>
<comment type="similarity">
    <text evidence="1">Belongs to the glycosyltransferase 2 family.</text>
</comment>